<proteinExistence type="predicted"/>
<feature type="compositionally biased region" description="Acidic residues" evidence="1">
    <location>
        <begin position="128"/>
        <end position="143"/>
    </location>
</feature>
<reference evidence="2" key="1">
    <citation type="submission" date="2023-03" db="EMBL/GenBank/DDBJ databases">
        <title>Complete genome of Cladonia borealis.</title>
        <authorList>
            <person name="Park H."/>
        </authorList>
    </citation>
    <scope>NUCLEOTIDE SEQUENCE</scope>
    <source>
        <strain evidence="2">ANT050790</strain>
    </source>
</reference>
<feature type="compositionally biased region" description="Basic and acidic residues" evidence="1">
    <location>
        <begin position="532"/>
        <end position="551"/>
    </location>
</feature>
<feature type="region of interest" description="Disordered" evidence="1">
    <location>
        <begin position="526"/>
        <end position="552"/>
    </location>
</feature>
<feature type="compositionally biased region" description="Polar residues" evidence="1">
    <location>
        <begin position="199"/>
        <end position="208"/>
    </location>
</feature>
<comment type="caution">
    <text evidence="2">The sequence shown here is derived from an EMBL/GenBank/DDBJ whole genome shotgun (WGS) entry which is preliminary data.</text>
</comment>
<feature type="compositionally biased region" description="Basic and acidic residues" evidence="1">
    <location>
        <begin position="109"/>
        <end position="123"/>
    </location>
</feature>
<dbReference type="Proteomes" id="UP001166286">
    <property type="component" value="Unassembled WGS sequence"/>
</dbReference>
<evidence type="ECO:0000313" key="3">
    <source>
        <dbReference type="Proteomes" id="UP001166286"/>
    </source>
</evidence>
<evidence type="ECO:0000256" key="1">
    <source>
        <dbReference type="SAM" id="MobiDB-lite"/>
    </source>
</evidence>
<dbReference type="AlphaFoldDB" id="A0AA39UA26"/>
<organism evidence="2 3">
    <name type="scientific">Cladonia borealis</name>
    <dbReference type="NCBI Taxonomy" id="184061"/>
    <lineage>
        <taxon>Eukaryota</taxon>
        <taxon>Fungi</taxon>
        <taxon>Dikarya</taxon>
        <taxon>Ascomycota</taxon>
        <taxon>Pezizomycotina</taxon>
        <taxon>Lecanoromycetes</taxon>
        <taxon>OSLEUM clade</taxon>
        <taxon>Lecanoromycetidae</taxon>
        <taxon>Lecanorales</taxon>
        <taxon>Lecanorineae</taxon>
        <taxon>Cladoniaceae</taxon>
        <taxon>Cladonia</taxon>
    </lineage>
</organism>
<feature type="region of interest" description="Disordered" evidence="1">
    <location>
        <begin position="190"/>
        <end position="209"/>
    </location>
</feature>
<feature type="region of interest" description="Disordered" evidence="1">
    <location>
        <begin position="101"/>
        <end position="148"/>
    </location>
</feature>
<protein>
    <submittedName>
        <fullName evidence="2">Uncharacterized protein</fullName>
    </submittedName>
</protein>
<name>A0AA39UA26_9LECA</name>
<accession>A0AA39UA26</accession>
<dbReference type="EMBL" id="JAFEKC020000011">
    <property type="protein sequence ID" value="KAK0512006.1"/>
    <property type="molecule type" value="Genomic_DNA"/>
</dbReference>
<sequence length="614" mass="69294">MVVGLLYRWEEHNHGLEHKCGTCHTVLSSPRAKKTCFGIHEEVCTRYHKTLFFVGQSHHCEACHTTVELHDKRHRQIASIVQSIQSLDRVHVSVIPLHSKKKRDKRRKRWDESDADAELKDSTQEGGVEWDDQSSTLNEEEADDKQQYWTAETRKAAKAERKAAKNQARFNVITQADMENVQRSLHPELEKSAEEEKQTQNGQGLTDNKTIEDNIAFNNHTFKWGRLRQSIHQKKIIKANDSKNSAVPDLEAQNDFLDPILSILGIRVNVSKATKARKSLETKLRNAIMEDVLAFQNEQDEKMQRMAGYWRYVNRRTYNEMVKNNELWDWATGQKLPEIEEDNELESIQEEDEENYMSGATYVGTPNGWSLECSDNETDVEGSPLVLKTSIGPDDDDLETPAQQTSTDHDPEDELLEYARERMENLSIPKLKASLHSPTPSIASNPETQFPSTNENDTPLPPNPPFQGKKDTRTPLQAIHILPPSPSPSPSLLLPTPTSYRIPSPTTILPANTTDLGNRYRNLKNELPAPCDEVKPKAKPKTESTPTRKTESTSLKTAVLVIKKWDVEGEEGWEIKGGKSKRAVFPKLGTGKGKAKGKAGMGMDFVGAARRGIV</sequence>
<gene>
    <name evidence="2" type="ORF">JMJ35_005134</name>
</gene>
<feature type="compositionally biased region" description="Polar residues" evidence="1">
    <location>
        <begin position="436"/>
        <end position="457"/>
    </location>
</feature>
<feature type="region of interest" description="Disordered" evidence="1">
    <location>
        <begin position="434"/>
        <end position="471"/>
    </location>
</feature>
<feature type="region of interest" description="Disordered" evidence="1">
    <location>
        <begin position="372"/>
        <end position="411"/>
    </location>
</feature>
<keyword evidence="3" id="KW-1185">Reference proteome</keyword>
<evidence type="ECO:0000313" key="2">
    <source>
        <dbReference type="EMBL" id="KAK0512006.1"/>
    </source>
</evidence>